<dbReference type="Gramene" id="Pp3c25_1389V3.1">
    <property type="protein sequence ID" value="PAC:32979655.CDS.1"/>
    <property type="gene ID" value="Pp3c25_1389"/>
</dbReference>
<organism evidence="1">
    <name type="scientific">Physcomitrium patens</name>
    <name type="common">Spreading-leaved earth moss</name>
    <name type="synonym">Physcomitrella patens</name>
    <dbReference type="NCBI Taxonomy" id="3218"/>
    <lineage>
        <taxon>Eukaryota</taxon>
        <taxon>Viridiplantae</taxon>
        <taxon>Streptophyta</taxon>
        <taxon>Embryophyta</taxon>
        <taxon>Bryophyta</taxon>
        <taxon>Bryophytina</taxon>
        <taxon>Bryopsida</taxon>
        <taxon>Funariidae</taxon>
        <taxon>Funariales</taxon>
        <taxon>Funariaceae</taxon>
        <taxon>Physcomitrium</taxon>
    </lineage>
</organism>
<evidence type="ECO:0000313" key="3">
    <source>
        <dbReference type="Proteomes" id="UP000006727"/>
    </source>
</evidence>
<reference evidence="2" key="3">
    <citation type="submission" date="2020-12" db="UniProtKB">
        <authorList>
            <consortium name="EnsemblPlants"/>
        </authorList>
    </citation>
    <scope>IDENTIFICATION</scope>
</reference>
<dbReference type="EMBL" id="ABEU02000025">
    <property type="protein sequence ID" value="PNR27293.1"/>
    <property type="molecule type" value="Genomic_DNA"/>
</dbReference>
<reference evidence="1 3" key="2">
    <citation type="journal article" date="2018" name="Plant J.">
        <title>The Physcomitrella patens chromosome-scale assembly reveals moss genome structure and evolution.</title>
        <authorList>
            <person name="Lang D."/>
            <person name="Ullrich K.K."/>
            <person name="Murat F."/>
            <person name="Fuchs J."/>
            <person name="Jenkins J."/>
            <person name="Haas F.B."/>
            <person name="Piednoel M."/>
            <person name="Gundlach H."/>
            <person name="Van Bel M."/>
            <person name="Meyberg R."/>
            <person name="Vives C."/>
            <person name="Morata J."/>
            <person name="Symeonidi A."/>
            <person name="Hiss M."/>
            <person name="Muchero W."/>
            <person name="Kamisugi Y."/>
            <person name="Saleh O."/>
            <person name="Blanc G."/>
            <person name="Decker E.L."/>
            <person name="van Gessel N."/>
            <person name="Grimwood J."/>
            <person name="Hayes R.D."/>
            <person name="Graham S.W."/>
            <person name="Gunter L.E."/>
            <person name="McDaniel S.F."/>
            <person name="Hoernstein S.N.W."/>
            <person name="Larsson A."/>
            <person name="Li F.W."/>
            <person name="Perroud P.F."/>
            <person name="Phillips J."/>
            <person name="Ranjan P."/>
            <person name="Rokshar D.S."/>
            <person name="Rothfels C.J."/>
            <person name="Schneider L."/>
            <person name="Shu S."/>
            <person name="Stevenson D.W."/>
            <person name="Thummler F."/>
            <person name="Tillich M."/>
            <person name="Villarreal Aguilar J.C."/>
            <person name="Widiez T."/>
            <person name="Wong G.K."/>
            <person name="Wymore A."/>
            <person name="Zhang Y."/>
            <person name="Zimmer A.D."/>
            <person name="Quatrano R.S."/>
            <person name="Mayer K.F.X."/>
            <person name="Goodstein D."/>
            <person name="Casacuberta J.M."/>
            <person name="Vandepoele K."/>
            <person name="Reski R."/>
            <person name="Cuming A.C."/>
            <person name="Tuskan G.A."/>
            <person name="Maumus F."/>
            <person name="Salse J."/>
            <person name="Schmutz J."/>
            <person name="Rensing S.A."/>
        </authorList>
    </citation>
    <scope>NUCLEOTIDE SEQUENCE [LARGE SCALE GENOMIC DNA]</scope>
    <source>
        <strain evidence="2 3">cv. Gransden 2004</strain>
    </source>
</reference>
<evidence type="ECO:0000313" key="1">
    <source>
        <dbReference type="EMBL" id="PNR27293.1"/>
    </source>
</evidence>
<sequence length="81" mass="9596">MRGSFSSIKQPKHTKKPCRGLNNYLSTILMQWLKTPRTEKYCKGKKKVLKQKVVRRKLIRRVGVKKTNSCGKSFFYSKRFN</sequence>
<gene>
    <name evidence="1" type="ORF">PHYPA_029445</name>
</gene>
<accession>A0A2K1IDD9</accession>
<dbReference type="InParanoid" id="A0A2K1IDD9"/>
<dbReference type="AlphaFoldDB" id="A0A2K1IDD9"/>
<dbReference type="EnsemblPlants" id="Pp3c25_1389V3.1">
    <property type="protein sequence ID" value="PAC:32979655.CDS.1"/>
    <property type="gene ID" value="Pp3c25_1389"/>
</dbReference>
<keyword evidence="3" id="KW-1185">Reference proteome</keyword>
<proteinExistence type="predicted"/>
<evidence type="ECO:0000313" key="2">
    <source>
        <dbReference type="EnsemblPlants" id="PAC:32979655.CDS.1"/>
    </source>
</evidence>
<reference evidence="1 3" key="1">
    <citation type="journal article" date="2008" name="Science">
        <title>The Physcomitrella genome reveals evolutionary insights into the conquest of land by plants.</title>
        <authorList>
            <person name="Rensing S."/>
            <person name="Lang D."/>
            <person name="Zimmer A."/>
            <person name="Terry A."/>
            <person name="Salamov A."/>
            <person name="Shapiro H."/>
            <person name="Nishiyama T."/>
            <person name="Perroud P.-F."/>
            <person name="Lindquist E."/>
            <person name="Kamisugi Y."/>
            <person name="Tanahashi T."/>
            <person name="Sakakibara K."/>
            <person name="Fujita T."/>
            <person name="Oishi K."/>
            <person name="Shin-I T."/>
            <person name="Kuroki Y."/>
            <person name="Toyoda A."/>
            <person name="Suzuki Y."/>
            <person name="Hashimoto A."/>
            <person name="Yamaguchi K."/>
            <person name="Sugano A."/>
            <person name="Kohara Y."/>
            <person name="Fujiyama A."/>
            <person name="Anterola A."/>
            <person name="Aoki S."/>
            <person name="Ashton N."/>
            <person name="Barbazuk W.B."/>
            <person name="Barker E."/>
            <person name="Bennetzen J."/>
            <person name="Bezanilla M."/>
            <person name="Blankenship R."/>
            <person name="Cho S.H."/>
            <person name="Dutcher S."/>
            <person name="Estelle M."/>
            <person name="Fawcett J.A."/>
            <person name="Gundlach H."/>
            <person name="Hanada K."/>
            <person name="Heyl A."/>
            <person name="Hicks K.A."/>
            <person name="Hugh J."/>
            <person name="Lohr M."/>
            <person name="Mayer K."/>
            <person name="Melkozernov A."/>
            <person name="Murata T."/>
            <person name="Nelson D."/>
            <person name="Pils B."/>
            <person name="Prigge M."/>
            <person name="Reiss B."/>
            <person name="Renner T."/>
            <person name="Rombauts S."/>
            <person name="Rushton P."/>
            <person name="Sanderfoot A."/>
            <person name="Schween G."/>
            <person name="Shiu S.-H."/>
            <person name="Stueber K."/>
            <person name="Theodoulou F.L."/>
            <person name="Tu H."/>
            <person name="Van de Peer Y."/>
            <person name="Verrier P.J."/>
            <person name="Waters E."/>
            <person name="Wood A."/>
            <person name="Yang L."/>
            <person name="Cove D."/>
            <person name="Cuming A."/>
            <person name="Hasebe M."/>
            <person name="Lucas S."/>
            <person name="Mishler D.B."/>
            <person name="Reski R."/>
            <person name="Grigoriev I."/>
            <person name="Quatrano R.S."/>
            <person name="Boore J.L."/>
        </authorList>
    </citation>
    <scope>NUCLEOTIDE SEQUENCE [LARGE SCALE GENOMIC DNA]</scope>
    <source>
        <strain evidence="2 3">cv. Gransden 2004</strain>
    </source>
</reference>
<name>A0A2K1IDD9_PHYPA</name>
<protein>
    <submittedName>
        <fullName evidence="1 2">Uncharacterized protein</fullName>
    </submittedName>
</protein>
<dbReference type="Proteomes" id="UP000006727">
    <property type="component" value="Chromosome 25"/>
</dbReference>